<protein>
    <submittedName>
        <fullName evidence="2">Uncharacterized protein</fullName>
    </submittedName>
</protein>
<keyword evidence="3" id="KW-1185">Reference proteome</keyword>
<dbReference type="EMBL" id="JAINUG010000099">
    <property type="protein sequence ID" value="KAJ8397276.1"/>
    <property type="molecule type" value="Genomic_DNA"/>
</dbReference>
<organism evidence="2 3">
    <name type="scientific">Aldrovandia affinis</name>
    <dbReference type="NCBI Taxonomy" id="143900"/>
    <lineage>
        <taxon>Eukaryota</taxon>
        <taxon>Metazoa</taxon>
        <taxon>Chordata</taxon>
        <taxon>Craniata</taxon>
        <taxon>Vertebrata</taxon>
        <taxon>Euteleostomi</taxon>
        <taxon>Actinopterygii</taxon>
        <taxon>Neopterygii</taxon>
        <taxon>Teleostei</taxon>
        <taxon>Notacanthiformes</taxon>
        <taxon>Halosauridae</taxon>
        <taxon>Aldrovandia</taxon>
    </lineage>
</organism>
<evidence type="ECO:0000313" key="2">
    <source>
        <dbReference type="EMBL" id="KAJ8397276.1"/>
    </source>
</evidence>
<dbReference type="AlphaFoldDB" id="A0AAD7S786"/>
<gene>
    <name evidence="2" type="ORF">AAFF_G00441100</name>
</gene>
<proteinExistence type="predicted"/>
<comment type="caution">
    <text evidence="2">The sequence shown here is derived from an EMBL/GenBank/DDBJ whole genome shotgun (WGS) entry which is preliminary data.</text>
</comment>
<evidence type="ECO:0000256" key="1">
    <source>
        <dbReference type="SAM" id="MobiDB-lite"/>
    </source>
</evidence>
<evidence type="ECO:0000313" key="3">
    <source>
        <dbReference type="Proteomes" id="UP001221898"/>
    </source>
</evidence>
<reference evidence="2" key="1">
    <citation type="journal article" date="2023" name="Science">
        <title>Genome structures resolve the early diversification of teleost fishes.</title>
        <authorList>
            <person name="Parey E."/>
            <person name="Louis A."/>
            <person name="Montfort J."/>
            <person name="Bouchez O."/>
            <person name="Roques C."/>
            <person name="Iampietro C."/>
            <person name="Lluch J."/>
            <person name="Castinel A."/>
            <person name="Donnadieu C."/>
            <person name="Desvignes T."/>
            <person name="Floi Bucao C."/>
            <person name="Jouanno E."/>
            <person name="Wen M."/>
            <person name="Mejri S."/>
            <person name="Dirks R."/>
            <person name="Jansen H."/>
            <person name="Henkel C."/>
            <person name="Chen W.J."/>
            <person name="Zahm M."/>
            <person name="Cabau C."/>
            <person name="Klopp C."/>
            <person name="Thompson A.W."/>
            <person name="Robinson-Rechavi M."/>
            <person name="Braasch I."/>
            <person name="Lecointre G."/>
            <person name="Bobe J."/>
            <person name="Postlethwait J.H."/>
            <person name="Berthelot C."/>
            <person name="Roest Crollius H."/>
            <person name="Guiguen Y."/>
        </authorList>
    </citation>
    <scope>NUCLEOTIDE SEQUENCE</scope>
    <source>
        <strain evidence="2">NC1722</strain>
    </source>
</reference>
<name>A0AAD7S786_9TELE</name>
<feature type="region of interest" description="Disordered" evidence="1">
    <location>
        <begin position="1"/>
        <end position="56"/>
    </location>
</feature>
<feature type="compositionally biased region" description="Basic and acidic residues" evidence="1">
    <location>
        <begin position="7"/>
        <end position="21"/>
    </location>
</feature>
<dbReference type="Proteomes" id="UP001221898">
    <property type="component" value="Unassembled WGS sequence"/>
</dbReference>
<accession>A0AAD7S786</accession>
<sequence length="112" mass="12119">MTGAVKGGDHSRDCPSRDRRNPALHGGTAQRRGATTEHTLIRGDPDSVYMGGPFFESGADLSAAPRGFITGQADPGTVLVTVPRQWLTQNHALNHKNTPLITDHSSNHRPYH</sequence>